<feature type="region of interest" description="Disordered" evidence="6">
    <location>
        <begin position="407"/>
        <end position="528"/>
    </location>
</feature>
<dbReference type="InterPro" id="IPR013126">
    <property type="entry name" value="Hsp_70_fam"/>
</dbReference>
<gene>
    <name evidence="8" type="ORF">GCM10017577_23500</name>
</gene>
<dbReference type="InterPro" id="IPR018181">
    <property type="entry name" value="Heat_shock_70_CS"/>
</dbReference>
<keyword evidence="7" id="KW-1133">Transmembrane helix</keyword>
<feature type="compositionally biased region" description="Low complexity" evidence="6">
    <location>
        <begin position="438"/>
        <end position="449"/>
    </location>
</feature>
<keyword evidence="3" id="KW-0067">ATP-binding</keyword>
<evidence type="ECO:0000256" key="5">
    <source>
        <dbReference type="ARBA" id="ARBA00023186"/>
    </source>
</evidence>
<keyword evidence="5" id="KW-0143">Chaperone</keyword>
<dbReference type="PRINTS" id="PR00301">
    <property type="entry name" value="HEATSHOCK70"/>
</dbReference>
<dbReference type="Proteomes" id="UP001143463">
    <property type="component" value="Unassembled WGS sequence"/>
</dbReference>
<evidence type="ECO:0000256" key="7">
    <source>
        <dbReference type="SAM" id="Phobius"/>
    </source>
</evidence>
<keyword evidence="9" id="KW-1185">Reference proteome</keyword>
<dbReference type="SUPFAM" id="SSF53067">
    <property type="entry name" value="Actin-like ATPase domain"/>
    <property type="match status" value="2"/>
</dbReference>
<dbReference type="Pfam" id="PF10282">
    <property type="entry name" value="Lactonase"/>
    <property type="match status" value="1"/>
</dbReference>
<sequence length="878" mass="88389">MGYSLGIDLGTTYTAAAVDRKGAVEMATLGDRTAAIPSVVLWRSDGPVLTGDAANRRAMMEPDRVAREFKRRLGDPTPLVLGGAPHSVASVLASLLHAVVDKVADREGGPAEHVVLTHPANWGPYKLELFGSVPRIAEVEHVTMTTEPEAAAAHYATNERLPEGAVIAVYDFGGGTFDATVLRHRGGSGFETLGVPEGVEGLGGIDFDEAVFAFVDRTLDGAVTALDHGDRQNAAALLRLRQECVLAKETLSFDIETIIPVLLPSLQAEVRLTRAELEEMMRPSIESTVRALRRALRTAAVEPEDLHAVLLVGGSSRIPLVSQMVSEALGRPTAVDAHPKHVVALGAAALAAAYEHPSGNGVGTADGADAGAAAPTADPRSGEGAADSAAPVAGGGVAAGLAGASVASPAPAEAPPPVPPAERTSPAGAPPPVPSPAAPAEVRASAVPVQPAAPEVHAPGAPASGAVGSVPIPDPRAGGGGDSGPGRGGGAGAGGGRDDGGTAVATSPATTTGPPAGPPPLAKPPSGRSRRPLRILLAVVAVIVVLAGAGIGVYLLRGGGGASPAAAGGVAASIANPTVSRTTPVGQNPQDVLLSPDGRTAYVMNTGSNSISVIDTGTMGITATIPVPNGPPQFASISPDGARLYVSVYNPATNAANAVNAVDVVDTTSHAVTLTIPVGLHPYASAVSPDGNTILVPNHDSADISVIDWRTKSVTGRIPVKPNPHFVAFTADGSKAFVADHESNVVSVLDGHTFAVTAVIPVGRSPHSLAVSPDQRTVYVVDYDQNTVSVIDIASEKVTGTIPVGAKPQSVVFAPDGKHAYVANSGGGTVSTIDTGTRAVVSTVQVGRSPTTIAVAPDGRTAYVTNFDDNTLSVLATA</sequence>
<proteinExistence type="inferred from homology"/>
<organism evidence="8 9">
    <name type="scientific">Pseudonocardia halophobica</name>
    <dbReference type="NCBI Taxonomy" id="29401"/>
    <lineage>
        <taxon>Bacteria</taxon>
        <taxon>Bacillati</taxon>
        <taxon>Actinomycetota</taxon>
        <taxon>Actinomycetes</taxon>
        <taxon>Pseudonocardiales</taxon>
        <taxon>Pseudonocardiaceae</taxon>
        <taxon>Pseudonocardia</taxon>
    </lineage>
</organism>
<evidence type="ECO:0000313" key="9">
    <source>
        <dbReference type="Proteomes" id="UP001143463"/>
    </source>
</evidence>
<comment type="caution">
    <text evidence="8">The sequence shown here is derived from an EMBL/GenBank/DDBJ whole genome shotgun (WGS) entry which is preliminary data.</text>
</comment>
<reference evidence="8" key="1">
    <citation type="journal article" date="2014" name="Int. J. Syst. Evol. Microbiol.">
        <title>Complete genome sequence of Corynebacterium casei LMG S-19264T (=DSM 44701T), isolated from a smear-ripened cheese.</title>
        <authorList>
            <consortium name="US DOE Joint Genome Institute (JGI-PGF)"/>
            <person name="Walter F."/>
            <person name="Albersmeier A."/>
            <person name="Kalinowski J."/>
            <person name="Ruckert C."/>
        </authorList>
    </citation>
    <scope>NUCLEOTIDE SEQUENCE</scope>
    <source>
        <strain evidence="8">VKM Ac-1069</strain>
    </source>
</reference>
<evidence type="ECO:0000256" key="4">
    <source>
        <dbReference type="ARBA" id="ARBA00023016"/>
    </source>
</evidence>
<dbReference type="PANTHER" id="PTHR47197:SF3">
    <property type="entry name" value="DIHYDRO-HEME D1 DEHYDROGENASE"/>
    <property type="match status" value="1"/>
</dbReference>
<accession>A0A9W6L2T7</accession>
<feature type="compositionally biased region" description="Gly residues" evidence="6">
    <location>
        <begin position="477"/>
        <end position="495"/>
    </location>
</feature>
<dbReference type="InterPro" id="IPR019405">
    <property type="entry name" value="Lactonase_7-beta_prop"/>
</dbReference>
<dbReference type="InterPro" id="IPR015943">
    <property type="entry name" value="WD40/YVTN_repeat-like_dom_sf"/>
</dbReference>
<dbReference type="RefSeq" id="WP_037039053.1">
    <property type="nucleotide sequence ID" value="NZ_BSFQ01000007.1"/>
</dbReference>
<evidence type="ECO:0000256" key="6">
    <source>
        <dbReference type="SAM" id="MobiDB-lite"/>
    </source>
</evidence>
<feature type="region of interest" description="Disordered" evidence="6">
    <location>
        <begin position="362"/>
        <end position="390"/>
    </location>
</feature>
<dbReference type="SUPFAM" id="SSF51004">
    <property type="entry name" value="C-terminal (heme d1) domain of cytochrome cd1-nitrite reductase"/>
    <property type="match status" value="2"/>
</dbReference>
<dbReference type="NCBIfam" id="TIGR02276">
    <property type="entry name" value="beta_rpt_yvtn"/>
    <property type="match status" value="5"/>
</dbReference>
<keyword evidence="2" id="KW-0547">Nucleotide-binding</keyword>
<comment type="similarity">
    <text evidence="1">Belongs to the heat shock protein 70 family.</text>
</comment>
<dbReference type="EMBL" id="BSFQ01000007">
    <property type="protein sequence ID" value="GLL11209.1"/>
    <property type="molecule type" value="Genomic_DNA"/>
</dbReference>
<dbReference type="Gene3D" id="3.30.420.40">
    <property type="match status" value="2"/>
</dbReference>
<keyword evidence="4" id="KW-0346">Stress response</keyword>
<dbReference type="InterPro" id="IPR051200">
    <property type="entry name" value="Host-pathogen_enzymatic-act"/>
</dbReference>
<protein>
    <recommendedName>
        <fullName evidence="10">YVTN family beta-propeller protein</fullName>
    </recommendedName>
</protein>
<feature type="compositionally biased region" description="Low complexity" evidence="6">
    <location>
        <begin position="363"/>
        <end position="390"/>
    </location>
</feature>
<evidence type="ECO:0000256" key="2">
    <source>
        <dbReference type="ARBA" id="ARBA00022741"/>
    </source>
</evidence>
<dbReference type="Pfam" id="PF00012">
    <property type="entry name" value="HSP70"/>
    <property type="match status" value="1"/>
</dbReference>
<feature type="transmembrane region" description="Helical" evidence="7">
    <location>
        <begin position="535"/>
        <end position="556"/>
    </location>
</feature>
<feature type="compositionally biased region" description="Pro residues" evidence="6">
    <location>
        <begin position="428"/>
        <end position="437"/>
    </location>
</feature>
<dbReference type="GO" id="GO:0005524">
    <property type="term" value="F:ATP binding"/>
    <property type="evidence" value="ECO:0007669"/>
    <property type="project" value="UniProtKB-KW"/>
</dbReference>
<dbReference type="PANTHER" id="PTHR47197">
    <property type="entry name" value="PROTEIN NIRF"/>
    <property type="match status" value="1"/>
</dbReference>
<reference evidence="8" key="2">
    <citation type="submission" date="2023-01" db="EMBL/GenBank/DDBJ databases">
        <authorList>
            <person name="Sun Q."/>
            <person name="Evtushenko L."/>
        </authorList>
    </citation>
    <scope>NUCLEOTIDE SEQUENCE</scope>
    <source>
        <strain evidence="8">VKM Ac-1069</strain>
    </source>
</reference>
<dbReference type="AlphaFoldDB" id="A0A9W6L2T7"/>
<dbReference type="PROSITE" id="PS01036">
    <property type="entry name" value="HSP70_3"/>
    <property type="match status" value="1"/>
</dbReference>
<keyword evidence="7" id="KW-0472">Membrane</keyword>
<evidence type="ECO:0008006" key="10">
    <source>
        <dbReference type="Google" id="ProtNLM"/>
    </source>
</evidence>
<dbReference type="InterPro" id="IPR043129">
    <property type="entry name" value="ATPase_NBD"/>
</dbReference>
<feature type="compositionally biased region" description="Low complexity" evidence="6">
    <location>
        <begin position="501"/>
        <end position="514"/>
    </location>
</feature>
<dbReference type="PROSITE" id="PS00329">
    <property type="entry name" value="HSP70_2"/>
    <property type="match status" value="1"/>
</dbReference>
<evidence type="ECO:0000256" key="1">
    <source>
        <dbReference type="ARBA" id="ARBA00007381"/>
    </source>
</evidence>
<evidence type="ECO:0000256" key="3">
    <source>
        <dbReference type="ARBA" id="ARBA00022840"/>
    </source>
</evidence>
<keyword evidence="7" id="KW-0812">Transmembrane</keyword>
<dbReference type="InterPro" id="IPR011048">
    <property type="entry name" value="Haem_d1_sf"/>
</dbReference>
<dbReference type="Gene3D" id="2.130.10.10">
    <property type="entry name" value="YVTN repeat-like/Quinoprotein amine dehydrogenase"/>
    <property type="match status" value="4"/>
</dbReference>
<evidence type="ECO:0000313" key="8">
    <source>
        <dbReference type="EMBL" id="GLL11209.1"/>
    </source>
</evidence>
<dbReference type="InterPro" id="IPR011964">
    <property type="entry name" value="YVTN_b-propeller_repeat"/>
</dbReference>
<dbReference type="GO" id="GO:0140662">
    <property type="term" value="F:ATP-dependent protein folding chaperone"/>
    <property type="evidence" value="ECO:0007669"/>
    <property type="project" value="InterPro"/>
</dbReference>
<name>A0A9W6L2T7_9PSEU</name>
<dbReference type="Gene3D" id="3.90.640.10">
    <property type="entry name" value="Actin, Chain A, domain 4"/>
    <property type="match status" value="1"/>
</dbReference>
<feature type="compositionally biased region" description="Low complexity" evidence="6">
    <location>
        <begin position="458"/>
        <end position="471"/>
    </location>
</feature>